<comment type="caution">
    <text evidence="2">The sequence shown here is derived from an EMBL/GenBank/DDBJ whole genome shotgun (WGS) entry which is preliminary data.</text>
</comment>
<feature type="transmembrane region" description="Helical" evidence="1">
    <location>
        <begin position="75"/>
        <end position="96"/>
    </location>
</feature>
<accession>A0A5C5Z374</accession>
<gene>
    <name evidence="2" type="ORF">CA13_30730</name>
</gene>
<evidence type="ECO:0000256" key="1">
    <source>
        <dbReference type="SAM" id="Phobius"/>
    </source>
</evidence>
<dbReference type="Proteomes" id="UP000315010">
    <property type="component" value="Unassembled WGS sequence"/>
</dbReference>
<keyword evidence="3" id="KW-1185">Reference proteome</keyword>
<dbReference type="AlphaFoldDB" id="A0A5C5Z374"/>
<keyword evidence="1" id="KW-1133">Transmembrane helix</keyword>
<evidence type="ECO:0000313" key="2">
    <source>
        <dbReference type="EMBL" id="TWT81620.1"/>
    </source>
</evidence>
<proteinExistence type="predicted"/>
<organism evidence="2 3">
    <name type="scientific">Novipirellula herctigrandis</name>
    <dbReference type="NCBI Taxonomy" id="2527986"/>
    <lineage>
        <taxon>Bacteria</taxon>
        <taxon>Pseudomonadati</taxon>
        <taxon>Planctomycetota</taxon>
        <taxon>Planctomycetia</taxon>
        <taxon>Pirellulales</taxon>
        <taxon>Pirellulaceae</taxon>
        <taxon>Novipirellula</taxon>
    </lineage>
</organism>
<sequence>MAPLSCETFTQQLATFGIAGNNPVTKYPSILHAAVKATRNIDGLTIPQPTLAMAPKGYQNEPQYELVHRLGSQMVHLYFEVICGTGLVIAHCLLGFRHCFRIQLSL</sequence>
<evidence type="ECO:0000313" key="3">
    <source>
        <dbReference type="Proteomes" id="UP000315010"/>
    </source>
</evidence>
<reference evidence="2 3" key="1">
    <citation type="submission" date="2019-02" db="EMBL/GenBank/DDBJ databases">
        <title>Deep-cultivation of Planctomycetes and their phenomic and genomic characterization uncovers novel biology.</title>
        <authorList>
            <person name="Wiegand S."/>
            <person name="Jogler M."/>
            <person name="Boedeker C."/>
            <person name="Pinto D."/>
            <person name="Vollmers J."/>
            <person name="Rivas-Marin E."/>
            <person name="Kohn T."/>
            <person name="Peeters S.H."/>
            <person name="Heuer A."/>
            <person name="Rast P."/>
            <person name="Oberbeckmann S."/>
            <person name="Bunk B."/>
            <person name="Jeske O."/>
            <person name="Meyerdierks A."/>
            <person name="Storesund J.E."/>
            <person name="Kallscheuer N."/>
            <person name="Luecker S."/>
            <person name="Lage O.M."/>
            <person name="Pohl T."/>
            <person name="Merkel B.J."/>
            <person name="Hornburger P."/>
            <person name="Mueller R.-W."/>
            <person name="Bruemmer F."/>
            <person name="Labrenz M."/>
            <person name="Spormann A.M."/>
            <person name="Op Den Camp H."/>
            <person name="Overmann J."/>
            <person name="Amann R."/>
            <person name="Jetten M.S.M."/>
            <person name="Mascher T."/>
            <person name="Medema M.H."/>
            <person name="Devos D.P."/>
            <person name="Kaster A.-K."/>
            <person name="Ovreas L."/>
            <person name="Rohde M."/>
            <person name="Galperin M.Y."/>
            <person name="Jogler C."/>
        </authorList>
    </citation>
    <scope>NUCLEOTIDE SEQUENCE [LARGE SCALE GENOMIC DNA]</scope>
    <source>
        <strain evidence="2 3">CA13</strain>
    </source>
</reference>
<dbReference type="EMBL" id="SJPJ01000001">
    <property type="protein sequence ID" value="TWT81620.1"/>
    <property type="molecule type" value="Genomic_DNA"/>
</dbReference>
<protein>
    <submittedName>
        <fullName evidence="2">Uncharacterized protein</fullName>
    </submittedName>
</protein>
<keyword evidence="1" id="KW-0812">Transmembrane</keyword>
<keyword evidence="1" id="KW-0472">Membrane</keyword>
<name>A0A5C5Z374_9BACT</name>